<evidence type="ECO:0000256" key="8">
    <source>
        <dbReference type="SAM" id="MobiDB-lite"/>
    </source>
</evidence>
<evidence type="ECO:0000256" key="1">
    <source>
        <dbReference type="ARBA" id="ARBA00004123"/>
    </source>
</evidence>
<comment type="function">
    <text evidence="7">Involved in pre-mRNA splicing.</text>
</comment>
<comment type="caution">
    <text evidence="9">The sequence shown here is derived from an EMBL/GenBank/DDBJ whole genome shotgun (WGS) entry which is preliminary data.</text>
</comment>
<comment type="similarity">
    <text evidence="2 7">Belongs to the SYF2 family.</text>
</comment>
<dbReference type="AlphaFoldDB" id="A0A0W8DLS2"/>
<dbReference type="GO" id="GO:0000974">
    <property type="term" value="C:Prp19 complex"/>
    <property type="evidence" value="ECO:0007669"/>
    <property type="project" value="TreeGrafter"/>
</dbReference>
<evidence type="ECO:0000313" key="9">
    <source>
        <dbReference type="EMBL" id="KUF97315.1"/>
    </source>
</evidence>
<dbReference type="Proteomes" id="UP000054636">
    <property type="component" value="Unassembled WGS sequence"/>
</dbReference>
<evidence type="ECO:0000256" key="3">
    <source>
        <dbReference type="ARBA" id="ARBA00022664"/>
    </source>
</evidence>
<evidence type="ECO:0000256" key="7">
    <source>
        <dbReference type="RuleBase" id="RU367148"/>
    </source>
</evidence>
<protein>
    <recommendedName>
        <fullName evidence="7">Pre-mRNA-splicing factor SYF2</fullName>
    </recommendedName>
</protein>
<comment type="subcellular location">
    <subcellularLocation>
        <location evidence="1 7">Nucleus</location>
    </subcellularLocation>
</comment>
<name>A0A0W8DLS2_PHYNI</name>
<gene>
    <name evidence="9" type="ORF">AM588_10011676</name>
</gene>
<accession>A0A0W8DLS2</accession>
<proteinExistence type="inferred from homology"/>
<dbReference type="GO" id="GO:0071013">
    <property type="term" value="C:catalytic step 2 spliceosome"/>
    <property type="evidence" value="ECO:0007669"/>
    <property type="project" value="TreeGrafter"/>
</dbReference>
<dbReference type="GO" id="GO:0000398">
    <property type="term" value="P:mRNA splicing, via spliceosome"/>
    <property type="evidence" value="ECO:0007669"/>
    <property type="project" value="UniProtKB-UniRule"/>
</dbReference>
<feature type="region of interest" description="Disordered" evidence="8">
    <location>
        <begin position="27"/>
        <end position="68"/>
    </location>
</feature>
<dbReference type="Pfam" id="PF08231">
    <property type="entry name" value="SYF2"/>
    <property type="match status" value="1"/>
</dbReference>
<keyword evidence="6 7" id="KW-0539">Nucleus</keyword>
<dbReference type="PANTHER" id="PTHR13264">
    <property type="entry name" value="GCIP-INTERACTING PROTEIN P29"/>
    <property type="match status" value="1"/>
</dbReference>
<dbReference type="EMBL" id="LNFP01000118">
    <property type="protein sequence ID" value="KUF97315.1"/>
    <property type="molecule type" value="Genomic_DNA"/>
</dbReference>
<dbReference type="GO" id="GO:0071014">
    <property type="term" value="C:post-mRNA release spliceosomal complex"/>
    <property type="evidence" value="ECO:0007669"/>
    <property type="project" value="TreeGrafter"/>
</dbReference>
<evidence type="ECO:0000256" key="5">
    <source>
        <dbReference type="ARBA" id="ARBA00023187"/>
    </source>
</evidence>
<dbReference type="PANTHER" id="PTHR13264:SF5">
    <property type="entry name" value="PRE-MRNA-SPLICING FACTOR SYF2"/>
    <property type="match status" value="1"/>
</dbReference>
<keyword evidence="5 7" id="KW-0508">mRNA splicing</keyword>
<feature type="compositionally biased region" description="Basic and acidic residues" evidence="8">
    <location>
        <begin position="30"/>
        <end position="62"/>
    </location>
</feature>
<comment type="subunit">
    <text evidence="7">May be part of a spliceosome complex.</text>
</comment>
<evidence type="ECO:0000256" key="4">
    <source>
        <dbReference type="ARBA" id="ARBA00022728"/>
    </source>
</evidence>
<evidence type="ECO:0000256" key="6">
    <source>
        <dbReference type="ARBA" id="ARBA00023242"/>
    </source>
</evidence>
<reference evidence="9 10" key="1">
    <citation type="submission" date="2015-11" db="EMBL/GenBank/DDBJ databases">
        <title>Genomes and virulence difference between two physiological races of Phytophthora nicotianae.</title>
        <authorList>
            <person name="Liu H."/>
            <person name="Ma X."/>
            <person name="Yu H."/>
            <person name="Fang D."/>
            <person name="Li Y."/>
            <person name="Wang X."/>
            <person name="Wang W."/>
            <person name="Dong Y."/>
            <person name="Xiao B."/>
        </authorList>
    </citation>
    <scope>NUCLEOTIDE SEQUENCE [LARGE SCALE GENOMIC DNA]</scope>
    <source>
        <strain evidence="10">race 1</strain>
    </source>
</reference>
<dbReference type="InterPro" id="IPR013260">
    <property type="entry name" value="mRNA_splic_SYF2"/>
</dbReference>
<keyword evidence="3 7" id="KW-0507">mRNA processing</keyword>
<sequence>MEEDQLTAMTPAQKKLFEVRMKMNAGRKANKQEVAAEHERAKNNNNKAKKEEQYKKREEKKLVAASGKAHLNETAEVAEMKTKKASKKEKRKAAFGWDVFNQDSLYKGYKKRLVNLPTSAEPATAVATTSEDALGDELAYGRDDKVEEANVERMAQELEERIKARKKFSRRRQHYEGEDVDYINGQNRIFNRKASQAFDKYTVEIRQNLERALRYSPVSGHWLTANHKFNSFFIILARHYLLLPQTMKKQ</sequence>
<evidence type="ECO:0000313" key="10">
    <source>
        <dbReference type="Proteomes" id="UP000054636"/>
    </source>
</evidence>
<keyword evidence="4 7" id="KW-0747">Spliceosome</keyword>
<evidence type="ECO:0000256" key="2">
    <source>
        <dbReference type="ARBA" id="ARBA00010028"/>
    </source>
</evidence>
<organism evidence="9 10">
    <name type="scientific">Phytophthora nicotianae</name>
    <name type="common">Potato buckeye rot agent</name>
    <name type="synonym">Phytophthora parasitica</name>
    <dbReference type="NCBI Taxonomy" id="4792"/>
    <lineage>
        <taxon>Eukaryota</taxon>
        <taxon>Sar</taxon>
        <taxon>Stramenopiles</taxon>
        <taxon>Oomycota</taxon>
        <taxon>Peronosporomycetes</taxon>
        <taxon>Peronosporales</taxon>
        <taxon>Peronosporaceae</taxon>
        <taxon>Phytophthora</taxon>
    </lineage>
</organism>